<dbReference type="InterPro" id="IPR025110">
    <property type="entry name" value="AMP-bd_C"/>
</dbReference>
<protein>
    <submittedName>
        <fullName evidence="2">AMP-binding enzyme C-terminal domain-containing protein</fullName>
    </submittedName>
</protein>
<dbReference type="Gene3D" id="3.30.300.30">
    <property type="match status" value="1"/>
</dbReference>
<gene>
    <name evidence="2" type="ORF">SAMN06265355_11149</name>
</gene>
<keyword evidence="3" id="KW-1185">Reference proteome</keyword>
<dbReference type="PANTHER" id="PTHR43767:SF1">
    <property type="entry name" value="NONRIBOSOMAL PEPTIDE SYNTHASE PES1 (EUROFUNG)-RELATED"/>
    <property type="match status" value="1"/>
</dbReference>
<evidence type="ECO:0000313" key="2">
    <source>
        <dbReference type="EMBL" id="SNS10196.1"/>
    </source>
</evidence>
<dbReference type="InterPro" id="IPR050237">
    <property type="entry name" value="ATP-dep_AMP-bd_enzyme"/>
</dbReference>
<proteinExistence type="predicted"/>
<evidence type="ECO:0000259" key="1">
    <source>
        <dbReference type="Pfam" id="PF13193"/>
    </source>
</evidence>
<dbReference type="AlphaFoldDB" id="A0A239BQR9"/>
<accession>A0A239BQR9</accession>
<dbReference type="Proteomes" id="UP000198420">
    <property type="component" value="Unassembled WGS sequence"/>
</dbReference>
<name>A0A239BQR9_9ACTN</name>
<dbReference type="SUPFAM" id="SSF56801">
    <property type="entry name" value="Acetyl-CoA synthetase-like"/>
    <property type="match status" value="1"/>
</dbReference>
<dbReference type="InterPro" id="IPR045851">
    <property type="entry name" value="AMP-bd_C_sf"/>
</dbReference>
<reference evidence="3" key="1">
    <citation type="submission" date="2017-06" db="EMBL/GenBank/DDBJ databases">
        <authorList>
            <person name="Varghese N."/>
            <person name="Submissions S."/>
        </authorList>
    </citation>
    <scope>NUCLEOTIDE SEQUENCE [LARGE SCALE GENOMIC DNA]</scope>
    <source>
        <strain evidence="3">DSM 44485</strain>
    </source>
</reference>
<dbReference type="GO" id="GO:0016878">
    <property type="term" value="F:acid-thiol ligase activity"/>
    <property type="evidence" value="ECO:0007669"/>
    <property type="project" value="UniProtKB-ARBA"/>
</dbReference>
<dbReference type="RefSeq" id="WP_245919812.1">
    <property type="nucleotide sequence ID" value="NZ_FZNP01000011.1"/>
</dbReference>
<dbReference type="Pfam" id="PF13193">
    <property type="entry name" value="AMP-binding_C"/>
    <property type="match status" value="1"/>
</dbReference>
<sequence>MRDDYYTPGDLGHLDEDGWLYMSDRRTDLIISGGVNVYPAEIESVLLQHPAVADVAVIGVPDDDWGQCAVALVEPAEGADPGEGLAAELLAHCGPRLAKLKNPRRLEFRESLPRTPSGKLSRRRVREAYLRGHAD</sequence>
<feature type="domain" description="AMP-binding enzyme C-terminal" evidence="1">
    <location>
        <begin position="41"/>
        <end position="119"/>
    </location>
</feature>
<dbReference type="PANTHER" id="PTHR43767">
    <property type="entry name" value="LONG-CHAIN-FATTY-ACID--COA LIGASE"/>
    <property type="match status" value="1"/>
</dbReference>
<evidence type="ECO:0000313" key="3">
    <source>
        <dbReference type="Proteomes" id="UP000198420"/>
    </source>
</evidence>
<dbReference type="EMBL" id="FZNP01000011">
    <property type="protein sequence ID" value="SNS10196.1"/>
    <property type="molecule type" value="Genomic_DNA"/>
</dbReference>
<organism evidence="2 3">
    <name type="scientific">Actinomadura mexicana</name>
    <dbReference type="NCBI Taxonomy" id="134959"/>
    <lineage>
        <taxon>Bacteria</taxon>
        <taxon>Bacillati</taxon>
        <taxon>Actinomycetota</taxon>
        <taxon>Actinomycetes</taxon>
        <taxon>Streptosporangiales</taxon>
        <taxon>Thermomonosporaceae</taxon>
        <taxon>Actinomadura</taxon>
    </lineage>
</organism>